<protein>
    <submittedName>
        <fullName evidence="7">DUF853 family protein</fullName>
    </submittedName>
</protein>
<feature type="domain" description="FtsK" evidence="6">
    <location>
        <begin position="205"/>
        <end position="394"/>
    </location>
</feature>
<accession>A0AAE3D906</accession>
<feature type="binding site" evidence="3">
    <location>
        <begin position="222"/>
        <end position="229"/>
    </location>
    <ligand>
        <name>ATP</name>
        <dbReference type="ChEBI" id="CHEBI:30616"/>
    </ligand>
</feature>
<dbReference type="InterPro" id="IPR027417">
    <property type="entry name" value="P-loop_NTPase"/>
</dbReference>
<dbReference type="RefSeq" id="WP_177306357.1">
    <property type="nucleotide sequence ID" value="NZ_JAJEPV010000027.1"/>
</dbReference>
<name>A0AAE3D906_9FIRM</name>
<keyword evidence="8" id="KW-1185">Reference proteome</keyword>
<dbReference type="PANTHER" id="PTHR22683">
    <property type="entry name" value="SPORULATION PROTEIN RELATED"/>
    <property type="match status" value="1"/>
</dbReference>
<evidence type="ECO:0000256" key="5">
    <source>
        <dbReference type="SAM" id="Phobius"/>
    </source>
</evidence>
<keyword evidence="1 3" id="KW-0547">Nucleotide-binding</keyword>
<keyword evidence="2 3" id="KW-0067">ATP-binding</keyword>
<proteinExistence type="predicted"/>
<dbReference type="PROSITE" id="PS00675">
    <property type="entry name" value="SIGMA54_INTERACT_1"/>
    <property type="match status" value="1"/>
</dbReference>
<evidence type="ECO:0000313" key="7">
    <source>
        <dbReference type="EMBL" id="MCC2120211.1"/>
    </source>
</evidence>
<sequence length="524" mass="59957">MDKELNSLLESILLLLIQMLKGFIMGVWHGLRKALQNKWYLTGIGITLVFSVICITEKAMVCRMIPETIPEWLQQGIYLMLLAAPVIYLFLIGQTGQKNYDKCFEDIGFKGKNGKFPKYAGSSKEGKKILLFFQSTIPLSEWRSSRERLETALDCSIIKIENGRNKRTVKLTTLPSDYKIPTMVKWSEEYLNDKNGVLTLGISALDTISFNLNRVPHVLVAGETGSGKSVILRCLLWQMIEQGARVYMIDFKGGVEFGKQYEQYGEVITERERALQVLDLLVRENEYRLHVFRDLEVKNLDEYNKKTRQNLCRIGVFTDELAEMLDKKGVAKEEKQIYEQIEGKLSTLARLSRATGINLFMGVQRPDANVLTGQIKNNIPVRISGRFADKTASEIVLGNTDAVNLPDIKGRFLYKVGNETIEFQSFYFDDETMLHEVCVDQGEMLTEAPVYKVPEHKIPVRKNENKKAEVVRSGRKEKKVTAVKTSGEEKNSYEDPFVGMNSREIEEEMRRMDEEDLNLNFGDF</sequence>
<dbReference type="InterPro" id="IPR025662">
    <property type="entry name" value="Sigma_54_int_dom_ATP-bd_1"/>
</dbReference>
<evidence type="ECO:0000313" key="8">
    <source>
        <dbReference type="Proteomes" id="UP001197795"/>
    </source>
</evidence>
<reference evidence="7 8" key="1">
    <citation type="submission" date="2021-10" db="EMBL/GenBank/DDBJ databases">
        <title>Anaerobic single-cell dispensing facilitates the cultivation of human gut bacteria.</title>
        <authorList>
            <person name="Afrizal A."/>
        </authorList>
    </citation>
    <scope>NUCLEOTIDE SEQUENCE [LARGE SCALE GENOMIC DNA]</scope>
    <source>
        <strain evidence="7 8">CLA-AA-H273</strain>
    </source>
</reference>
<dbReference type="SUPFAM" id="SSF52540">
    <property type="entry name" value="P-loop containing nucleoside triphosphate hydrolases"/>
    <property type="match status" value="1"/>
</dbReference>
<feature type="transmembrane region" description="Helical" evidence="5">
    <location>
        <begin position="12"/>
        <end position="31"/>
    </location>
</feature>
<dbReference type="Pfam" id="PF01580">
    <property type="entry name" value="FtsK_SpoIIIE"/>
    <property type="match status" value="1"/>
</dbReference>
<keyword evidence="5" id="KW-1133">Transmembrane helix</keyword>
<feature type="region of interest" description="Disordered" evidence="4">
    <location>
        <begin position="477"/>
        <end position="501"/>
    </location>
</feature>
<dbReference type="PROSITE" id="PS50901">
    <property type="entry name" value="FTSK"/>
    <property type="match status" value="1"/>
</dbReference>
<comment type="caution">
    <text evidence="7">The sequence shown here is derived from an EMBL/GenBank/DDBJ whole genome shotgun (WGS) entry which is preliminary data.</text>
</comment>
<evidence type="ECO:0000256" key="1">
    <source>
        <dbReference type="ARBA" id="ARBA00022741"/>
    </source>
</evidence>
<dbReference type="PANTHER" id="PTHR22683:SF1">
    <property type="entry name" value="TYPE VII SECRETION SYSTEM PROTEIN ESSC"/>
    <property type="match status" value="1"/>
</dbReference>
<feature type="transmembrane region" description="Helical" evidence="5">
    <location>
        <begin position="76"/>
        <end position="93"/>
    </location>
</feature>
<dbReference type="AlphaFoldDB" id="A0AAE3D906"/>
<evidence type="ECO:0000256" key="2">
    <source>
        <dbReference type="ARBA" id="ARBA00022840"/>
    </source>
</evidence>
<dbReference type="InterPro" id="IPR050206">
    <property type="entry name" value="FtsK/SpoIIIE/SftA"/>
</dbReference>
<gene>
    <name evidence="7" type="ORF">LKD75_11565</name>
</gene>
<dbReference type="CDD" id="cd01127">
    <property type="entry name" value="TrwB_TraG_TraD_VirD4"/>
    <property type="match status" value="1"/>
</dbReference>
<dbReference type="GO" id="GO:0003677">
    <property type="term" value="F:DNA binding"/>
    <property type="evidence" value="ECO:0007669"/>
    <property type="project" value="InterPro"/>
</dbReference>
<evidence type="ECO:0000256" key="4">
    <source>
        <dbReference type="SAM" id="MobiDB-lite"/>
    </source>
</evidence>
<keyword evidence="5" id="KW-0472">Membrane</keyword>
<evidence type="ECO:0000256" key="3">
    <source>
        <dbReference type="PROSITE-ProRule" id="PRU00289"/>
    </source>
</evidence>
<organism evidence="7 8">
    <name type="scientific">Waltera acetigignens</name>
    <dbReference type="NCBI Taxonomy" id="2981769"/>
    <lineage>
        <taxon>Bacteria</taxon>
        <taxon>Bacillati</taxon>
        <taxon>Bacillota</taxon>
        <taxon>Clostridia</taxon>
        <taxon>Lachnospirales</taxon>
        <taxon>Lachnospiraceae</taxon>
        <taxon>Waltera</taxon>
    </lineage>
</organism>
<dbReference type="Proteomes" id="UP001197795">
    <property type="component" value="Unassembled WGS sequence"/>
</dbReference>
<dbReference type="InterPro" id="IPR002543">
    <property type="entry name" value="FtsK_dom"/>
</dbReference>
<keyword evidence="5" id="KW-0812">Transmembrane</keyword>
<dbReference type="GO" id="GO:0005524">
    <property type="term" value="F:ATP binding"/>
    <property type="evidence" value="ECO:0007669"/>
    <property type="project" value="UniProtKB-UniRule"/>
</dbReference>
<dbReference type="EMBL" id="JAJEPV010000027">
    <property type="protein sequence ID" value="MCC2120211.1"/>
    <property type="molecule type" value="Genomic_DNA"/>
</dbReference>
<feature type="transmembrane region" description="Helical" evidence="5">
    <location>
        <begin position="37"/>
        <end position="55"/>
    </location>
</feature>
<evidence type="ECO:0000259" key="6">
    <source>
        <dbReference type="PROSITE" id="PS50901"/>
    </source>
</evidence>
<dbReference type="Gene3D" id="3.40.50.300">
    <property type="entry name" value="P-loop containing nucleotide triphosphate hydrolases"/>
    <property type="match status" value="1"/>
</dbReference>